<name>A0AAD3RGS6_LATJO</name>
<keyword evidence="7" id="KW-1133">Transmembrane helix</keyword>
<dbReference type="InterPro" id="IPR050174">
    <property type="entry name" value="Protocadherin/Cadherin-CA"/>
</dbReference>
<comment type="caution">
    <text evidence="14">The sequence shown here is derived from an EMBL/GenBank/DDBJ whole genome shotgun (WGS) entry which is preliminary data.</text>
</comment>
<sequence length="849" mass="91396">MDPGGLIQILLLVVVSVCLSGVTGSPVADSTINCEAGGNKPLGAVDEGYSGDVEVVHGIAPGSSVKLVPYIFPTHLEFLELSFTLGETTATVRTKKPLDADALASYNNTRTLKINDLNDHGPVFEQKSYSINVSEAREVNSELLRVKAVDGDSSIENRTVTYSIAGSFRSILPEAIKAQDGDTGINMTIIYSISSVSPDTYQHNFNIDSSSGVLSVVTPIDREDMNSSVISVSIKAAQRDDNLKTANAIVSVTVEDVNDNAPEFDQPDYSVTLLENSPVETVLFKAIVTDRDQGGFVGTLQIRPESAPFSISSDGTVRVKNSTVLDRETTESFTFNIEARETNPPNTVVNAQVSVTLLDENDNSPEFIRSTYEGKVFANQTVGMLIVQVKAEDPDADVNGQIRYSIDFGNNDGYFSINENTGQISLAKTIPLEENRILEFPLYITARDGGVISRSSSAQVNVRAPGDSKPQFLHKIYRGTVEEEQDPGVVILKVNFLAISAVTLRVETQADKFDISSTGEFSTKMKLDYDEGPHNYSVEISISDGTNSDSAVIEVHVTDINDNSPVFASSPVTKSVPEDAEVGSNVTAVPATDKDSSFNKEIRYSLRGGEGRFAIDPVSGMVSLAGALDRETKAEYSMLVLAEDQGHPVRSATATLVVQVSDVNDNAPKFSKAEYQAEVLETESVGTNLLTLSAVDPDEGANGRVTYSIFQQDPSSDPAVFELDSSSGTLWLVQTLDYSKVKVYSLMVQASDGGTPPLVGNGSVVVKVKDVNNNPPEFSKGSYDVAISENLASGASILSLEVTDKDEGGFSNGHFLYTSDTFDINKQGVVSLRKNATLDRETKDSYIFQ</sequence>
<keyword evidence="3" id="KW-0812">Transmembrane</keyword>
<dbReference type="PANTHER" id="PTHR24028">
    <property type="entry name" value="CADHERIN-87A"/>
    <property type="match status" value="1"/>
</dbReference>
<feature type="chain" id="PRO_5041990374" evidence="12">
    <location>
        <begin position="25"/>
        <end position="849"/>
    </location>
</feature>
<evidence type="ECO:0000313" key="15">
    <source>
        <dbReference type="Proteomes" id="UP001279410"/>
    </source>
</evidence>
<dbReference type="InterPro" id="IPR015919">
    <property type="entry name" value="Cadherin-like_sf"/>
</dbReference>
<evidence type="ECO:0000313" key="14">
    <source>
        <dbReference type="EMBL" id="GLD68162.1"/>
    </source>
</evidence>
<dbReference type="CDD" id="cd11304">
    <property type="entry name" value="Cadherin_repeat"/>
    <property type="match status" value="6"/>
</dbReference>
<dbReference type="InterPro" id="IPR002126">
    <property type="entry name" value="Cadherin-like_dom"/>
</dbReference>
<evidence type="ECO:0000256" key="5">
    <source>
        <dbReference type="ARBA" id="ARBA00022737"/>
    </source>
</evidence>
<dbReference type="EMBL" id="BRZM01000126">
    <property type="protein sequence ID" value="GLD68162.1"/>
    <property type="molecule type" value="Genomic_DNA"/>
</dbReference>
<evidence type="ECO:0000256" key="12">
    <source>
        <dbReference type="SAM" id="SignalP"/>
    </source>
</evidence>
<dbReference type="GO" id="GO:0009653">
    <property type="term" value="P:anatomical structure morphogenesis"/>
    <property type="evidence" value="ECO:0007669"/>
    <property type="project" value="UniProtKB-ARBA"/>
</dbReference>
<dbReference type="Proteomes" id="UP001279410">
    <property type="component" value="Unassembled WGS sequence"/>
</dbReference>
<feature type="signal peptide" evidence="12">
    <location>
        <begin position="1"/>
        <end position="24"/>
    </location>
</feature>
<evidence type="ECO:0000256" key="10">
    <source>
        <dbReference type="ARBA" id="ARBA00023180"/>
    </source>
</evidence>
<keyword evidence="8" id="KW-0472">Membrane</keyword>
<feature type="domain" description="Cadherin" evidence="13">
    <location>
        <begin position="779"/>
        <end position="846"/>
    </location>
</feature>
<feature type="domain" description="Cadherin" evidence="13">
    <location>
        <begin position="568"/>
        <end position="670"/>
    </location>
</feature>
<evidence type="ECO:0000256" key="8">
    <source>
        <dbReference type="ARBA" id="ARBA00023136"/>
    </source>
</evidence>
<dbReference type="FunFam" id="2.60.40.60:FF:000013">
    <property type="entry name" value="Cadherin EGF LAG seven-pass G-type receptor"/>
    <property type="match status" value="1"/>
</dbReference>
<keyword evidence="4 12" id="KW-0732">Signal</keyword>
<feature type="domain" description="Cadherin" evidence="13">
    <location>
        <begin position="125"/>
        <end position="264"/>
    </location>
</feature>
<evidence type="ECO:0000256" key="7">
    <source>
        <dbReference type="ARBA" id="ARBA00022989"/>
    </source>
</evidence>
<dbReference type="Pfam" id="PF00028">
    <property type="entry name" value="Cadherin"/>
    <property type="match status" value="4"/>
</dbReference>
<dbReference type="GO" id="GO:0005509">
    <property type="term" value="F:calcium ion binding"/>
    <property type="evidence" value="ECO:0007669"/>
    <property type="project" value="UniProtKB-UniRule"/>
</dbReference>
<dbReference type="FunFam" id="2.60.40.60:FF:000020">
    <property type="entry name" value="Dachsous cadherin-related 1b"/>
    <property type="match status" value="2"/>
</dbReference>
<proteinExistence type="predicted"/>
<evidence type="ECO:0000256" key="3">
    <source>
        <dbReference type="ARBA" id="ARBA00022692"/>
    </source>
</evidence>
<dbReference type="AlphaFoldDB" id="A0AAD3RGS6"/>
<gene>
    <name evidence="14" type="ORF">AKAME5_001947500</name>
</gene>
<reference evidence="14" key="1">
    <citation type="submission" date="2022-08" db="EMBL/GenBank/DDBJ databases">
        <title>Genome sequencing of akame (Lates japonicus).</title>
        <authorList>
            <person name="Hashiguchi Y."/>
            <person name="Takahashi H."/>
        </authorList>
    </citation>
    <scope>NUCLEOTIDE SEQUENCE</scope>
    <source>
        <strain evidence="14">Kochi</strain>
    </source>
</reference>
<keyword evidence="2" id="KW-0245">EGF-like domain</keyword>
<feature type="non-terminal residue" evidence="14">
    <location>
        <position position="849"/>
    </location>
</feature>
<evidence type="ECO:0000256" key="1">
    <source>
        <dbReference type="ARBA" id="ARBA00004167"/>
    </source>
</evidence>
<dbReference type="PROSITE" id="PS50268">
    <property type="entry name" value="CADHERIN_2"/>
    <property type="match status" value="7"/>
</dbReference>
<dbReference type="PRINTS" id="PR00205">
    <property type="entry name" value="CADHERIN"/>
</dbReference>
<evidence type="ECO:0000256" key="9">
    <source>
        <dbReference type="ARBA" id="ARBA00023157"/>
    </source>
</evidence>
<dbReference type="GO" id="GO:0007156">
    <property type="term" value="P:homophilic cell adhesion via plasma membrane adhesion molecules"/>
    <property type="evidence" value="ECO:0007669"/>
    <property type="project" value="InterPro"/>
</dbReference>
<feature type="domain" description="Cadherin" evidence="13">
    <location>
        <begin position="368"/>
        <end position="472"/>
    </location>
</feature>
<protein>
    <submittedName>
        <fullName evidence="14">Protocadherin Fat 4</fullName>
    </submittedName>
</protein>
<keyword evidence="9" id="KW-1015">Disulfide bond</keyword>
<dbReference type="PANTHER" id="PTHR24028:SF328">
    <property type="entry name" value="CADHERIN-3"/>
    <property type="match status" value="1"/>
</dbReference>
<feature type="domain" description="Cadherin" evidence="13">
    <location>
        <begin position="671"/>
        <end position="778"/>
    </location>
</feature>
<evidence type="ECO:0000256" key="2">
    <source>
        <dbReference type="ARBA" id="ARBA00022536"/>
    </source>
</evidence>
<keyword evidence="10" id="KW-0325">Glycoprotein</keyword>
<feature type="domain" description="Cadherin" evidence="13">
    <location>
        <begin position="473"/>
        <end position="567"/>
    </location>
</feature>
<keyword evidence="15" id="KW-1185">Reference proteome</keyword>
<keyword evidence="6 11" id="KW-0106">Calcium</keyword>
<evidence type="ECO:0000259" key="13">
    <source>
        <dbReference type="PROSITE" id="PS50268"/>
    </source>
</evidence>
<dbReference type="SUPFAM" id="SSF49313">
    <property type="entry name" value="Cadherin-like"/>
    <property type="match status" value="8"/>
</dbReference>
<dbReference type="GO" id="GO:0005886">
    <property type="term" value="C:plasma membrane"/>
    <property type="evidence" value="ECO:0007669"/>
    <property type="project" value="InterPro"/>
</dbReference>
<dbReference type="Gene3D" id="2.60.40.60">
    <property type="entry name" value="Cadherins"/>
    <property type="match status" value="8"/>
</dbReference>
<dbReference type="PROSITE" id="PS00232">
    <property type="entry name" value="CADHERIN_1"/>
    <property type="match status" value="4"/>
</dbReference>
<evidence type="ECO:0000256" key="11">
    <source>
        <dbReference type="PROSITE-ProRule" id="PRU00043"/>
    </source>
</evidence>
<dbReference type="SMART" id="SM00112">
    <property type="entry name" value="CA"/>
    <property type="match status" value="6"/>
</dbReference>
<organism evidence="14 15">
    <name type="scientific">Lates japonicus</name>
    <name type="common">Japanese lates</name>
    <dbReference type="NCBI Taxonomy" id="270547"/>
    <lineage>
        <taxon>Eukaryota</taxon>
        <taxon>Metazoa</taxon>
        <taxon>Chordata</taxon>
        <taxon>Craniata</taxon>
        <taxon>Vertebrata</taxon>
        <taxon>Euteleostomi</taxon>
        <taxon>Actinopterygii</taxon>
        <taxon>Neopterygii</taxon>
        <taxon>Teleostei</taxon>
        <taxon>Neoteleostei</taxon>
        <taxon>Acanthomorphata</taxon>
        <taxon>Carangaria</taxon>
        <taxon>Carangaria incertae sedis</taxon>
        <taxon>Centropomidae</taxon>
        <taxon>Lates</taxon>
    </lineage>
</organism>
<dbReference type="InterPro" id="IPR020894">
    <property type="entry name" value="Cadherin_CS"/>
</dbReference>
<feature type="domain" description="Cadherin" evidence="13">
    <location>
        <begin position="265"/>
        <end position="367"/>
    </location>
</feature>
<evidence type="ECO:0000256" key="6">
    <source>
        <dbReference type="ARBA" id="ARBA00022837"/>
    </source>
</evidence>
<keyword evidence="5" id="KW-0677">Repeat</keyword>
<comment type="subcellular location">
    <subcellularLocation>
        <location evidence="1">Membrane</location>
        <topology evidence="1">Single-pass membrane protein</topology>
    </subcellularLocation>
</comment>
<accession>A0AAD3RGS6</accession>
<evidence type="ECO:0000256" key="4">
    <source>
        <dbReference type="ARBA" id="ARBA00022729"/>
    </source>
</evidence>